<evidence type="ECO:0000259" key="5">
    <source>
        <dbReference type="PROSITE" id="PS50977"/>
    </source>
</evidence>
<gene>
    <name evidence="7" type="ORF">CJ198_06650</name>
    <name evidence="6" type="ORF">HLA91_13390</name>
</gene>
<evidence type="ECO:0000313" key="9">
    <source>
        <dbReference type="Proteomes" id="UP000549517"/>
    </source>
</evidence>
<evidence type="ECO:0000313" key="7">
    <source>
        <dbReference type="EMBL" id="PMB98054.1"/>
    </source>
</evidence>
<name>A0A2N6PH89_9MICO</name>
<dbReference type="PANTHER" id="PTHR30055:SF234">
    <property type="entry name" value="HTH-TYPE TRANSCRIPTIONAL REGULATOR BETI"/>
    <property type="match status" value="1"/>
</dbReference>
<evidence type="ECO:0000256" key="4">
    <source>
        <dbReference type="PROSITE-ProRule" id="PRU00335"/>
    </source>
</evidence>
<evidence type="ECO:0000313" key="8">
    <source>
        <dbReference type="Proteomes" id="UP000235703"/>
    </source>
</evidence>
<keyword evidence="2 4" id="KW-0238">DNA-binding</keyword>
<dbReference type="InterPro" id="IPR001647">
    <property type="entry name" value="HTH_TetR"/>
</dbReference>
<organism evidence="7 8">
    <name type="scientific">Brevibacterium luteolum</name>
    <dbReference type="NCBI Taxonomy" id="199591"/>
    <lineage>
        <taxon>Bacteria</taxon>
        <taxon>Bacillati</taxon>
        <taxon>Actinomycetota</taxon>
        <taxon>Actinomycetes</taxon>
        <taxon>Micrococcales</taxon>
        <taxon>Brevibacteriaceae</taxon>
        <taxon>Brevibacterium</taxon>
    </lineage>
</organism>
<dbReference type="EMBL" id="JABEMC010000014">
    <property type="protein sequence ID" value="NNG80355.1"/>
    <property type="molecule type" value="Genomic_DNA"/>
</dbReference>
<dbReference type="GO" id="GO:0003700">
    <property type="term" value="F:DNA-binding transcription factor activity"/>
    <property type="evidence" value="ECO:0007669"/>
    <property type="project" value="TreeGrafter"/>
</dbReference>
<evidence type="ECO:0000256" key="1">
    <source>
        <dbReference type="ARBA" id="ARBA00023015"/>
    </source>
</evidence>
<reference evidence="6 9" key="2">
    <citation type="submission" date="2020-05" db="EMBL/GenBank/DDBJ databases">
        <title>MicrobeNet Type strains.</title>
        <authorList>
            <person name="Nicholson A.C."/>
        </authorList>
    </citation>
    <scope>NUCLEOTIDE SEQUENCE [LARGE SCALE GENOMIC DNA]</scope>
    <source>
        <strain evidence="6 9">CCUG 46604</strain>
    </source>
</reference>
<dbReference type="PROSITE" id="PS50977">
    <property type="entry name" value="HTH_TETR_2"/>
    <property type="match status" value="1"/>
</dbReference>
<dbReference type="InterPro" id="IPR009057">
    <property type="entry name" value="Homeodomain-like_sf"/>
</dbReference>
<evidence type="ECO:0000313" key="6">
    <source>
        <dbReference type="EMBL" id="NNG80355.1"/>
    </source>
</evidence>
<protein>
    <submittedName>
        <fullName evidence="6">Helix-turn-helix transcriptional regulator</fullName>
    </submittedName>
</protein>
<keyword evidence="8" id="KW-1185">Reference proteome</keyword>
<comment type="caution">
    <text evidence="7">The sequence shown here is derived from an EMBL/GenBank/DDBJ whole genome shotgun (WGS) entry which is preliminary data.</text>
</comment>
<feature type="domain" description="HTH tetR-type" evidence="5">
    <location>
        <begin position="13"/>
        <end position="73"/>
    </location>
</feature>
<sequence>MYRKTARERRRIAERERSIAEGTRKVVGRSGFHSATIKAVAAEVGCSTGLIYRYFSNRDELLRRTFAHTSGHELDAIVAATAEAETLAELVDQYVGTFCARAFANQMLARALLFDDVPHVVYTERLAFRADYAAVCAAGIERLSAGIGLSQDPHVLGRMIVGMVTEVLTEPLLSSEPVSAREQGRLIGLLTAAGRRILELNEETM</sequence>
<feature type="DNA-binding region" description="H-T-H motif" evidence="4">
    <location>
        <begin position="36"/>
        <end position="55"/>
    </location>
</feature>
<dbReference type="RefSeq" id="WP_102161851.1">
    <property type="nucleotide sequence ID" value="NZ_BAAAKH010000021.1"/>
</dbReference>
<dbReference type="Gene3D" id="1.10.357.10">
    <property type="entry name" value="Tetracycline Repressor, domain 2"/>
    <property type="match status" value="1"/>
</dbReference>
<dbReference type="GO" id="GO:0000976">
    <property type="term" value="F:transcription cis-regulatory region binding"/>
    <property type="evidence" value="ECO:0007669"/>
    <property type="project" value="TreeGrafter"/>
</dbReference>
<dbReference type="InterPro" id="IPR050109">
    <property type="entry name" value="HTH-type_TetR-like_transc_reg"/>
</dbReference>
<dbReference type="EMBL" id="PNFZ01000003">
    <property type="protein sequence ID" value="PMB98054.1"/>
    <property type="molecule type" value="Genomic_DNA"/>
</dbReference>
<proteinExistence type="predicted"/>
<dbReference type="AlphaFoldDB" id="A0A2N6PH89"/>
<dbReference type="Proteomes" id="UP000235703">
    <property type="component" value="Unassembled WGS sequence"/>
</dbReference>
<reference evidence="7 8" key="1">
    <citation type="submission" date="2017-09" db="EMBL/GenBank/DDBJ databases">
        <title>Bacterial strain isolated from the female urinary microbiota.</title>
        <authorList>
            <person name="Thomas-White K."/>
            <person name="Kumar N."/>
            <person name="Forster S."/>
            <person name="Putonti C."/>
            <person name="Lawley T."/>
            <person name="Wolfe A.J."/>
        </authorList>
    </citation>
    <scope>NUCLEOTIDE SEQUENCE [LARGE SCALE GENOMIC DNA]</scope>
    <source>
        <strain evidence="7 8">UMB0680</strain>
    </source>
</reference>
<dbReference type="Pfam" id="PF00440">
    <property type="entry name" value="TetR_N"/>
    <property type="match status" value="1"/>
</dbReference>
<dbReference type="SUPFAM" id="SSF46689">
    <property type="entry name" value="Homeodomain-like"/>
    <property type="match status" value="1"/>
</dbReference>
<keyword evidence="3" id="KW-0804">Transcription</keyword>
<dbReference type="OrthoDB" id="63332at2"/>
<evidence type="ECO:0000256" key="3">
    <source>
        <dbReference type="ARBA" id="ARBA00023163"/>
    </source>
</evidence>
<accession>A0A2N6PH89</accession>
<dbReference type="Proteomes" id="UP000549517">
    <property type="component" value="Unassembled WGS sequence"/>
</dbReference>
<keyword evidence="1" id="KW-0805">Transcription regulation</keyword>
<dbReference type="PANTHER" id="PTHR30055">
    <property type="entry name" value="HTH-TYPE TRANSCRIPTIONAL REGULATOR RUTR"/>
    <property type="match status" value="1"/>
</dbReference>
<evidence type="ECO:0000256" key="2">
    <source>
        <dbReference type="ARBA" id="ARBA00023125"/>
    </source>
</evidence>